<feature type="transmembrane region" description="Helical" evidence="1">
    <location>
        <begin position="108"/>
        <end position="130"/>
    </location>
</feature>
<keyword evidence="1" id="KW-0812">Transmembrane</keyword>
<dbReference type="GO" id="GO:0080120">
    <property type="term" value="P:CAAX-box protein maturation"/>
    <property type="evidence" value="ECO:0007669"/>
    <property type="project" value="UniProtKB-ARBA"/>
</dbReference>
<feature type="transmembrane region" description="Helical" evidence="1">
    <location>
        <begin position="67"/>
        <end position="87"/>
    </location>
</feature>
<dbReference type="Pfam" id="PF02517">
    <property type="entry name" value="Rce1-like"/>
    <property type="match status" value="1"/>
</dbReference>
<feature type="transmembrane region" description="Helical" evidence="1">
    <location>
        <begin position="234"/>
        <end position="257"/>
    </location>
</feature>
<dbReference type="InterPro" id="IPR052710">
    <property type="entry name" value="CAAX_protease"/>
</dbReference>
<sequence>MQYAAHSDFVAPARLRPALWRLGLGLILASAVYGLGIAAIFGLLVAVSGLEGATAWMGRMAAADTPTATLLVLATFVGMALGPMLAAKWLHRRPVGSLFGPRARLLRHFVIAAAICAVANGVTALIPSGIEPVPNLAPGLWAAFLPLALVSILIQTGAEEILFRGYIQSQLAARFASPLVWMVLPSALFAVLHYQPGVMGDNAWLVVAAVFIFALCAADLTARTGTIGAAWGFHFANNAVAILFLGLDGPLSGLALYTVPMDSVPAADLRPMLLSGMAVMLGIWLAIRFATRRRFSVS</sequence>
<protein>
    <recommendedName>
        <fullName evidence="2">CAAX prenyl protease 2/Lysostaphin resistance protein A-like domain-containing protein</fullName>
    </recommendedName>
</protein>
<dbReference type="PANTHER" id="PTHR36435">
    <property type="entry name" value="SLR1288 PROTEIN"/>
    <property type="match status" value="1"/>
</dbReference>
<name>A0A316GKC4_9RHOB</name>
<dbReference type="OrthoDB" id="7171777at2"/>
<reference evidence="3 4" key="1">
    <citation type="submission" date="2018-05" db="EMBL/GenBank/DDBJ databases">
        <title>Genomic Encyclopedia of Type Strains, Phase IV (KMG-IV): sequencing the most valuable type-strain genomes for metagenomic binning, comparative biology and taxonomic classification.</title>
        <authorList>
            <person name="Goeker M."/>
        </authorList>
    </citation>
    <scope>NUCLEOTIDE SEQUENCE [LARGE SCALE GENOMIC DNA]</scope>
    <source>
        <strain evidence="3 4">DSM 16097</strain>
    </source>
</reference>
<dbReference type="InterPro" id="IPR003675">
    <property type="entry name" value="Rce1/LyrA-like_dom"/>
</dbReference>
<feature type="transmembrane region" description="Helical" evidence="1">
    <location>
        <begin position="24"/>
        <end position="47"/>
    </location>
</feature>
<dbReference type="RefSeq" id="WP_109666482.1">
    <property type="nucleotide sequence ID" value="NZ_QGGW01000002.1"/>
</dbReference>
<feature type="transmembrane region" description="Helical" evidence="1">
    <location>
        <begin position="136"/>
        <end position="154"/>
    </location>
</feature>
<evidence type="ECO:0000313" key="3">
    <source>
        <dbReference type="EMBL" id="PWK61505.1"/>
    </source>
</evidence>
<keyword evidence="1" id="KW-1133">Transmembrane helix</keyword>
<evidence type="ECO:0000259" key="2">
    <source>
        <dbReference type="Pfam" id="PF02517"/>
    </source>
</evidence>
<dbReference type="Proteomes" id="UP000245708">
    <property type="component" value="Unassembled WGS sequence"/>
</dbReference>
<dbReference type="PANTHER" id="PTHR36435:SF1">
    <property type="entry name" value="CAAX AMINO TERMINAL PROTEASE FAMILY PROTEIN"/>
    <property type="match status" value="1"/>
</dbReference>
<dbReference type="EMBL" id="QGGW01000002">
    <property type="protein sequence ID" value="PWK61505.1"/>
    <property type="molecule type" value="Genomic_DNA"/>
</dbReference>
<feature type="transmembrane region" description="Helical" evidence="1">
    <location>
        <begin position="175"/>
        <end position="196"/>
    </location>
</feature>
<feature type="domain" description="CAAX prenyl protease 2/Lysostaphin resistance protein A-like" evidence="2">
    <location>
        <begin position="143"/>
        <end position="240"/>
    </location>
</feature>
<proteinExistence type="predicted"/>
<evidence type="ECO:0000313" key="4">
    <source>
        <dbReference type="Proteomes" id="UP000245708"/>
    </source>
</evidence>
<dbReference type="GO" id="GO:0004175">
    <property type="term" value="F:endopeptidase activity"/>
    <property type="evidence" value="ECO:0007669"/>
    <property type="project" value="UniProtKB-ARBA"/>
</dbReference>
<organism evidence="3 4">
    <name type="scientific">Roseicyclus mahoneyensis</name>
    <dbReference type="NCBI Taxonomy" id="164332"/>
    <lineage>
        <taxon>Bacteria</taxon>
        <taxon>Pseudomonadati</taxon>
        <taxon>Pseudomonadota</taxon>
        <taxon>Alphaproteobacteria</taxon>
        <taxon>Rhodobacterales</taxon>
        <taxon>Roseobacteraceae</taxon>
        <taxon>Roseicyclus</taxon>
    </lineage>
</organism>
<accession>A0A316GKC4</accession>
<feature type="transmembrane region" description="Helical" evidence="1">
    <location>
        <begin position="202"/>
        <end position="222"/>
    </location>
</feature>
<keyword evidence="1" id="KW-0472">Membrane</keyword>
<keyword evidence="4" id="KW-1185">Reference proteome</keyword>
<gene>
    <name evidence="3" type="ORF">C7455_102194</name>
</gene>
<comment type="caution">
    <text evidence="3">The sequence shown here is derived from an EMBL/GenBank/DDBJ whole genome shotgun (WGS) entry which is preliminary data.</text>
</comment>
<evidence type="ECO:0000256" key="1">
    <source>
        <dbReference type="SAM" id="Phobius"/>
    </source>
</evidence>
<dbReference type="AlphaFoldDB" id="A0A316GKC4"/>
<feature type="transmembrane region" description="Helical" evidence="1">
    <location>
        <begin position="269"/>
        <end position="287"/>
    </location>
</feature>